<dbReference type="RefSeq" id="WP_240573162.1">
    <property type="nucleotide sequence ID" value="NZ_CP136709.1"/>
</dbReference>
<dbReference type="PROSITE" id="PS51257">
    <property type="entry name" value="PROKAR_LIPOPROTEIN"/>
    <property type="match status" value="1"/>
</dbReference>
<gene>
    <name evidence="1" type="ORF">MKW35_09090</name>
</gene>
<sequence length="184" mass="21188">MRKFSTLILILLILVSCSQKETKKAESITQKPITKLKLELQIPIEEIALPEQYFEIDSLRSRLESELNELILNPKFNLKIKPIINTHNKTITDTIKTLTFDKTKIQSYKSLKRELICKAEIGNSEFAFLDSIKIGAKKRTLKNIIKSELQSDFIKIGDLEGNSVFLFIFENDTLKTIDYQGYAD</sequence>
<dbReference type="EMBL" id="JAKVQD010000003">
    <property type="protein sequence ID" value="MCH4552773.1"/>
    <property type="molecule type" value="Genomic_DNA"/>
</dbReference>
<name>A0ABS9RIJ3_9FLAO</name>
<evidence type="ECO:0000313" key="2">
    <source>
        <dbReference type="Proteomes" id="UP001156141"/>
    </source>
</evidence>
<protein>
    <recommendedName>
        <fullName evidence="3">Lipoprotein</fullName>
    </recommendedName>
</protein>
<proteinExistence type="predicted"/>
<comment type="caution">
    <text evidence="1">The sequence shown here is derived from an EMBL/GenBank/DDBJ whole genome shotgun (WGS) entry which is preliminary data.</text>
</comment>
<organism evidence="1 2">
    <name type="scientific">Aestuariibaculum lutulentum</name>
    <dbReference type="NCBI Taxonomy" id="2920935"/>
    <lineage>
        <taxon>Bacteria</taxon>
        <taxon>Pseudomonadati</taxon>
        <taxon>Bacteroidota</taxon>
        <taxon>Flavobacteriia</taxon>
        <taxon>Flavobacteriales</taxon>
        <taxon>Flavobacteriaceae</taxon>
    </lineage>
</organism>
<reference evidence="1" key="1">
    <citation type="submission" date="2022-02" db="EMBL/GenBank/DDBJ databases">
        <title>Aestuariibaculum sp., a marine bacterium isolated from sediment in Guangxi.</title>
        <authorList>
            <person name="Ying J."/>
        </authorList>
    </citation>
    <scope>NUCLEOTIDE SEQUENCE</scope>
    <source>
        <strain evidence="1">L182</strain>
    </source>
</reference>
<keyword evidence="2" id="KW-1185">Reference proteome</keyword>
<evidence type="ECO:0008006" key="3">
    <source>
        <dbReference type="Google" id="ProtNLM"/>
    </source>
</evidence>
<evidence type="ECO:0000313" key="1">
    <source>
        <dbReference type="EMBL" id="MCH4552773.1"/>
    </source>
</evidence>
<dbReference type="Proteomes" id="UP001156141">
    <property type="component" value="Unassembled WGS sequence"/>
</dbReference>
<accession>A0ABS9RIJ3</accession>